<dbReference type="Gramene" id="PRQ57699">
    <property type="protein sequence ID" value="PRQ57699"/>
    <property type="gene ID" value="RchiOBHm_Chr1g0351201"/>
</dbReference>
<accession>A0A2P6SGB3</accession>
<dbReference type="OMA" id="KTHYIHE"/>
<dbReference type="GO" id="GO:0008270">
    <property type="term" value="F:zinc ion binding"/>
    <property type="evidence" value="ECO:0007669"/>
    <property type="project" value="UniProtKB-KW"/>
</dbReference>
<evidence type="ECO:0000313" key="7">
    <source>
        <dbReference type="Proteomes" id="UP000238479"/>
    </source>
</evidence>
<protein>
    <submittedName>
        <fullName evidence="6">Putative ribonuclease H-like domain-containing protein</fullName>
    </submittedName>
</protein>
<gene>
    <name evidence="6" type="ORF">RchiOBHm_Chr1g0351201</name>
</gene>
<evidence type="ECO:0000256" key="5">
    <source>
        <dbReference type="ARBA" id="ARBA00023242"/>
    </source>
</evidence>
<evidence type="ECO:0000256" key="4">
    <source>
        <dbReference type="ARBA" id="ARBA00022833"/>
    </source>
</evidence>
<dbReference type="GO" id="GO:0005634">
    <property type="term" value="C:nucleus"/>
    <property type="evidence" value="ECO:0007669"/>
    <property type="project" value="UniProtKB-SubCell"/>
</dbReference>
<dbReference type="PANTHER" id="PTHR46481">
    <property type="entry name" value="ZINC FINGER BED DOMAIN-CONTAINING PROTEIN 4"/>
    <property type="match status" value="1"/>
</dbReference>
<dbReference type="InterPro" id="IPR052035">
    <property type="entry name" value="ZnF_BED_domain_contain"/>
</dbReference>
<dbReference type="SUPFAM" id="SSF53098">
    <property type="entry name" value="Ribonuclease H-like"/>
    <property type="match status" value="1"/>
</dbReference>
<sequence length="118" mass="13677">MYEEKKEEIQMVLRNHRVCLTTDTWTSVHNINYMVLTTHFIDCGWNLHKRILNFCVIPNHKGNTIGKLLETCLLQWRIDKVLTVSIANASANKVAIKYLQRKMAGWKNPQCLVASSCM</sequence>
<evidence type="ECO:0000313" key="6">
    <source>
        <dbReference type="EMBL" id="PRQ57699.1"/>
    </source>
</evidence>
<keyword evidence="2" id="KW-0479">Metal-binding</keyword>
<evidence type="ECO:0000256" key="3">
    <source>
        <dbReference type="ARBA" id="ARBA00022771"/>
    </source>
</evidence>
<organism evidence="6 7">
    <name type="scientific">Rosa chinensis</name>
    <name type="common">China rose</name>
    <dbReference type="NCBI Taxonomy" id="74649"/>
    <lineage>
        <taxon>Eukaryota</taxon>
        <taxon>Viridiplantae</taxon>
        <taxon>Streptophyta</taxon>
        <taxon>Embryophyta</taxon>
        <taxon>Tracheophyta</taxon>
        <taxon>Spermatophyta</taxon>
        <taxon>Magnoliopsida</taxon>
        <taxon>eudicotyledons</taxon>
        <taxon>Gunneridae</taxon>
        <taxon>Pentapetalae</taxon>
        <taxon>rosids</taxon>
        <taxon>fabids</taxon>
        <taxon>Rosales</taxon>
        <taxon>Rosaceae</taxon>
        <taxon>Rosoideae</taxon>
        <taxon>Rosoideae incertae sedis</taxon>
        <taxon>Rosa</taxon>
    </lineage>
</organism>
<name>A0A2P6SGB3_ROSCH</name>
<keyword evidence="3" id="KW-0863">Zinc-finger</keyword>
<dbReference type="EMBL" id="PDCK01000039">
    <property type="protein sequence ID" value="PRQ57699.1"/>
    <property type="molecule type" value="Genomic_DNA"/>
</dbReference>
<dbReference type="Proteomes" id="UP000238479">
    <property type="component" value="Chromosome 1"/>
</dbReference>
<keyword evidence="7" id="KW-1185">Reference proteome</keyword>
<comment type="subcellular location">
    <subcellularLocation>
        <location evidence="1">Nucleus</location>
    </subcellularLocation>
</comment>
<evidence type="ECO:0000256" key="1">
    <source>
        <dbReference type="ARBA" id="ARBA00004123"/>
    </source>
</evidence>
<dbReference type="AlphaFoldDB" id="A0A2P6SGB3"/>
<dbReference type="InterPro" id="IPR012337">
    <property type="entry name" value="RNaseH-like_sf"/>
</dbReference>
<reference evidence="6 7" key="1">
    <citation type="journal article" date="2018" name="Nat. Genet.">
        <title>The Rosa genome provides new insights in the design of modern roses.</title>
        <authorList>
            <person name="Bendahmane M."/>
        </authorList>
    </citation>
    <scope>NUCLEOTIDE SEQUENCE [LARGE SCALE GENOMIC DNA]</scope>
    <source>
        <strain evidence="7">cv. Old Blush</strain>
    </source>
</reference>
<dbReference type="PANTHER" id="PTHR46481:SF10">
    <property type="entry name" value="ZINC FINGER BED DOMAIN-CONTAINING PROTEIN 39"/>
    <property type="match status" value="1"/>
</dbReference>
<keyword evidence="4" id="KW-0862">Zinc</keyword>
<comment type="caution">
    <text evidence="6">The sequence shown here is derived from an EMBL/GenBank/DDBJ whole genome shotgun (WGS) entry which is preliminary data.</text>
</comment>
<dbReference type="STRING" id="74649.A0A2P6SGB3"/>
<proteinExistence type="predicted"/>
<keyword evidence="5" id="KW-0539">Nucleus</keyword>
<evidence type="ECO:0000256" key="2">
    <source>
        <dbReference type="ARBA" id="ARBA00022723"/>
    </source>
</evidence>